<dbReference type="AlphaFoldDB" id="A0A1X9YN09"/>
<reference evidence="3" key="1">
    <citation type="submission" date="2017-05" db="EMBL/GenBank/DDBJ databases">
        <authorList>
            <person name="Ray J."/>
            <person name="Price M."/>
            <person name="Deutschbauer A."/>
        </authorList>
    </citation>
    <scope>NUCLEOTIDE SEQUENCE [LARGE SCALE GENOMIC DNA]</scope>
    <source>
        <strain evidence="3">DSM 19842</strain>
    </source>
</reference>
<dbReference type="RefSeq" id="WP_025604111.1">
    <property type="nucleotide sequence ID" value="NZ_CP021235.1"/>
</dbReference>
<dbReference type="InterPro" id="IPR031165">
    <property type="entry name" value="GNAT_YJDJ"/>
</dbReference>
<dbReference type="Pfam" id="PF14542">
    <property type="entry name" value="Acetyltransf_CG"/>
    <property type="match status" value="1"/>
</dbReference>
<dbReference type="GO" id="GO:0016740">
    <property type="term" value="F:transferase activity"/>
    <property type="evidence" value="ECO:0007669"/>
    <property type="project" value="UniProtKB-KW"/>
</dbReference>
<dbReference type="PROSITE" id="PS51729">
    <property type="entry name" value="GNAT_YJDJ"/>
    <property type="match status" value="1"/>
</dbReference>
<dbReference type="Proteomes" id="UP000266292">
    <property type="component" value="Chromosome"/>
</dbReference>
<protein>
    <submittedName>
        <fullName evidence="2">N-acetyltransferase</fullName>
    </submittedName>
</protein>
<dbReference type="InterPro" id="IPR016181">
    <property type="entry name" value="Acyl_CoA_acyltransferase"/>
</dbReference>
<dbReference type="PANTHER" id="PTHR31435:SF9">
    <property type="entry name" value="PROTEIN NATD1"/>
    <property type="match status" value="1"/>
</dbReference>
<proteinExistence type="predicted"/>
<dbReference type="PANTHER" id="PTHR31435">
    <property type="entry name" value="PROTEIN NATD1"/>
    <property type="match status" value="1"/>
</dbReference>
<dbReference type="EMBL" id="CP021235">
    <property type="protein sequence ID" value="ARS34276.1"/>
    <property type="molecule type" value="Genomic_DNA"/>
</dbReference>
<feature type="domain" description="N-acetyltransferase" evidence="1">
    <location>
        <begin position="6"/>
        <end position="93"/>
    </location>
</feature>
<dbReference type="KEGG" id="pact:CA264_01815"/>
<dbReference type="STRING" id="709015.GCA_000472485_00357"/>
<evidence type="ECO:0000313" key="2">
    <source>
        <dbReference type="EMBL" id="ARS34276.1"/>
    </source>
</evidence>
<accession>A0A1X9YN09</accession>
<organism evidence="2 3">
    <name type="scientific">Pontibacter actiniarum</name>
    <dbReference type="NCBI Taxonomy" id="323450"/>
    <lineage>
        <taxon>Bacteria</taxon>
        <taxon>Pseudomonadati</taxon>
        <taxon>Bacteroidota</taxon>
        <taxon>Cytophagia</taxon>
        <taxon>Cytophagales</taxon>
        <taxon>Hymenobacteraceae</taxon>
        <taxon>Pontibacter</taxon>
    </lineage>
</organism>
<keyword evidence="2" id="KW-0808">Transferase</keyword>
<dbReference type="SUPFAM" id="SSF55729">
    <property type="entry name" value="Acyl-CoA N-acyltransferases (Nat)"/>
    <property type="match status" value="1"/>
</dbReference>
<evidence type="ECO:0000313" key="3">
    <source>
        <dbReference type="Proteomes" id="UP000266292"/>
    </source>
</evidence>
<evidence type="ECO:0000259" key="1">
    <source>
        <dbReference type="PROSITE" id="PS51729"/>
    </source>
</evidence>
<sequence>MDYPIVHEEKYQQFTAKLGGDKEAEVAYAKPEENVLNLLHTYVPDAYRGQGLATELITTALQYARQHNYKVMATCGAVKKFMQQHPEYQDLLH</sequence>
<dbReference type="OrthoDB" id="9793389at2"/>
<keyword evidence="3" id="KW-1185">Reference proteome</keyword>
<dbReference type="CDD" id="cd04301">
    <property type="entry name" value="NAT_SF"/>
    <property type="match status" value="1"/>
</dbReference>
<dbReference type="Gene3D" id="3.40.630.30">
    <property type="match status" value="1"/>
</dbReference>
<gene>
    <name evidence="2" type="ORF">CA264_01815</name>
</gene>
<dbReference type="InterPro" id="IPR045057">
    <property type="entry name" value="Gcn5-rel_NAT"/>
</dbReference>
<name>A0A1X9YN09_9BACT</name>